<evidence type="ECO:0000313" key="3">
    <source>
        <dbReference type="Proteomes" id="UP001596174"/>
    </source>
</evidence>
<proteinExistence type="predicted"/>
<sequence length="41" mass="4383">MGQNGRSALKNFMLAAAAVALLWVAMDWLAPLIVRGLLGGW</sequence>
<dbReference type="EMBL" id="JBHSQJ010000162">
    <property type="protein sequence ID" value="MFC5911398.1"/>
    <property type="molecule type" value="Genomic_DNA"/>
</dbReference>
<keyword evidence="3" id="KW-1185">Reference proteome</keyword>
<feature type="transmembrane region" description="Helical" evidence="1">
    <location>
        <begin position="12"/>
        <end position="34"/>
    </location>
</feature>
<organism evidence="2 3">
    <name type="scientific">Streptacidiphilus monticola</name>
    <dbReference type="NCBI Taxonomy" id="2161674"/>
    <lineage>
        <taxon>Bacteria</taxon>
        <taxon>Bacillati</taxon>
        <taxon>Actinomycetota</taxon>
        <taxon>Actinomycetes</taxon>
        <taxon>Kitasatosporales</taxon>
        <taxon>Streptomycetaceae</taxon>
        <taxon>Streptacidiphilus</taxon>
    </lineage>
</organism>
<evidence type="ECO:0008006" key="4">
    <source>
        <dbReference type="Google" id="ProtNLM"/>
    </source>
</evidence>
<protein>
    <recommendedName>
        <fullName evidence="4">Preprotein translocase subunit SecE</fullName>
    </recommendedName>
</protein>
<dbReference type="RefSeq" id="WP_380590288.1">
    <property type="nucleotide sequence ID" value="NZ_JBHSQJ010000162.1"/>
</dbReference>
<dbReference type="Proteomes" id="UP001596174">
    <property type="component" value="Unassembled WGS sequence"/>
</dbReference>
<accession>A0ABW1GB34</accession>
<gene>
    <name evidence="2" type="ORF">ACFP3V_29865</name>
</gene>
<keyword evidence="1" id="KW-0812">Transmembrane</keyword>
<evidence type="ECO:0000313" key="2">
    <source>
        <dbReference type="EMBL" id="MFC5911398.1"/>
    </source>
</evidence>
<comment type="caution">
    <text evidence="2">The sequence shown here is derived from an EMBL/GenBank/DDBJ whole genome shotgun (WGS) entry which is preliminary data.</text>
</comment>
<evidence type="ECO:0000256" key="1">
    <source>
        <dbReference type="SAM" id="Phobius"/>
    </source>
</evidence>
<reference evidence="3" key="1">
    <citation type="journal article" date="2019" name="Int. J. Syst. Evol. Microbiol.">
        <title>The Global Catalogue of Microorganisms (GCM) 10K type strain sequencing project: providing services to taxonomists for standard genome sequencing and annotation.</title>
        <authorList>
            <consortium name="The Broad Institute Genomics Platform"/>
            <consortium name="The Broad Institute Genome Sequencing Center for Infectious Disease"/>
            <person name="Wu L."/>
            <person name="Ma J."/>
        </authorList>
    </citation>
    <scope>NUCLEOTIDE SEQUENCE [LARGE SCALE GENOMIC DNA]</scope>
    <source>
        <strain evidence="3">JCM 4816</strain>
    </source>
</reference>
<name>A0ABW1GB34_9ACTN</name>
<keyword evidence="1" id="KW-0472">Membrane</keyword>
<keyword evidence="1" id="KW-1133">Transmembrane helix</keyword>